<comment type="caution">
    <text evidence="8">The sequence shown here is derived from an EMBL/GenBank/DDBJ whole genome shotgun (WGS) entry which is preliminary data.</text>
</comment>
<evidence type="ECO:0000256" key="6">
    <source>
        <dbReference type="ARBA" id="ARBA00031036"/>
    </source>
</evidence>
<dbReference type="Proteomes" id="UP000184233">
    <property type="component" value="Unassembled WGS sequence"/>
</dbReference>
<comment type="pathway">
    <text evidence="1">Purine metabolism; purine nucleoside salvage.</text>
</comment>
<keyword evidence="4" id="KW-0328">Glycosyltransferase</keyword>
<dbReference type="Pfam" id="PF01048">
    <property type="entry name" value="PNP_UDP_1"/>
    <property type="match status" value="1"/>
</dbReference>
<dbReference type="PANTHER" id="PTHR11904:SF9">
    <property type="entry name" value="PURINE NUCLEOSIDE PHOSPHORYLASE-RELATED"/>
    <property type="match status" value="1"/>
</dbReference>
<evidence type="ECO:0000256" key="5">
    <source>
        <dbReference type="ARBA" id="ARBA00022679"/>
    </source>
</evidence>
<dbReference type="InterPro" id="IPR011268">
    <property type="entry name" value="Purine_phosphorylase"/>
</dbReference>
<reference evidence="8 9" key="1">
    <citation type="submission" date="2016-09" db="EMBL/GenBank/DDBJ databases">
        <title>Genome-resolved meta-omics ties microbial dynamics to process performance in biotechnology for thiocyanate degradation.</title>
        <authorList>
            <person name="Kantor R.S."/>
            <person name="Huddy R.J."/>
            <person name="Iyer R."/>
            <person name="Thomas B.C."/>
            <person name="Brown C.T."/>
            <person name="Anantharaman K."/>
            <person name="Tringe S."/>
            <person name="Hettich R.L."/>
            <person name="Harrison S.T."/>
            <person name="Banfield J.F."/>
        </authorList>
    </citation>
    <scope>NUCLEOTIDE SEQUENCE [LARGE SCALE GENOMIC DNA]</scope>
    <source>
        <strain evidence="8">59-99</strain>
    </source>
</reference>
<evidence type="ECO:0000256" key="2">
    <source>
        <dbReference type="ARBA" id="ARBA00006751"/>
    </source>
</evidence>
<dbReference type="EMBL" id="MKVH01000024">
    <property type="protein sequence ID" value="OJX57292.1"/>
    <property type="molecule type" value="Genomic_DNA"/>
</dbReference>
<sequence>MDRSPVAAVVDVDGIANAVTGRLPAVPRMMMIAGSGIMEAIRDIPVLADIPYMDLPTMPVPTIAGHGGSLRLVDIDGIPVGIFTGRFHLYEGWPYDVVTAPVRIAHALQCSHLLVTNAAGGLSPLFDAGDVMMIDDVIDATFRMSMASGTAIPVDGEWTTRILQEALRSGIAPARGIYVQVAGPSYETRAEIRMYRRMGAEAIGMSTSRELRHAASLGLKAAACSMITNVLSDSAIRKVTHDEVLEAARTGAGRLLSVVRAAAHTVDTPLPTE</sequence>
<comment type="similarity">
    <text evidence="2">Belongs to the PNP/MTAP phosphorylase family.</text>
</comment>
<evidence type="ECO:0000313" key="8">
    <source>
        <dbReference type="EMBL" id="OJX57292.1"/>
    </source>
</evidence>
<dbReference type="PANTHER" id="PTHR11904">
    <property type="entry name" value="METHYLTHIOADENOSINE/PURINE NUCLEOSIDE PHOSPHORYLASE"/>
    <property type="match status" value="1"/>
</dbReference>
<dbReference type="InterPro" id="IPR000845">
    <property type="entry name" value="Nucleoside_phosphorylase_d"/>
</dbReference>
<evidence type="ECO:0000313" key="9">
    <source>
        <dbReference type="Proteomes" id="UP000184233"/>
    </source>
</evidence>
<feature type="domain" description="Nucleoside phosphorylase" evidence="7">
    <location>
        <begin position="42"/>
        <end position="262"/>
    </location>
</feature>
<evidence type="ECO:0000259" key="7">
    <source>
        <dbReference type="Pfam" id="PF01048"/>
    </source>
</evidence>
<dbReference type="GO" id="GO:0009116">
    <property type="term" value="P:nucleoside metabolic process"/>
    <property type="evidence" value="ECO:0007669"/>
    <property type="project" value="InterPro"/>
</dbReference>
<evidence type="ECO:0000256" key="3">
    <source>
        <dbReference type="ARBA" id="ARBA00011886"/>
    </source>
</evidence>
<gene>
    <name evidence="8" type="ORF">BGO89_12465</name>
</gene>
<proteinExistence type="inferred from homology"/>
<evidence type="ECO:0000256" key="1">
    <source>
        <dbReference type="ARBA" id="ARBA00005058"/>
    </source>
</evidence>
<dbReference type="EC" id="2.4.2.1" evidence="3"/>
<dbReference type="GO" id="GO:0004731">
    <property type="term" value="F:purine-nucleoside phosphorylase activity"/>
    <property type="evidence" value="ECO:0007669"/>
    <property type="project" value="UniProtKB-EC"/>
</dbReference>
<dbReference type="CDD" id="cd09009">
    <property type="entry name" value="PNP-EcPNPII_like"/>
    <property type="match status" value="1"/>
</dbReference>
<dbReference type="SUPFAM" id="SSF53167">
    <property type="entry name" value="Purine and uridine phosphorylases"/>
    <property type="match status" value="1"/>
</dbReference>
<dbReference type="AlphaFoldDB" id="A0A1M3KXZ8"/>
<keyword evidence="5" id="KW-0808">Transferase</keyword>
<dbReference type="Gene3D" id="3.40.50.1580">
    <property type="entry name" value="Nucleoside phosphorylase domain"/>
    <property type="match status" value="1"/>
</dbReference>
<accession>A0A1M3KXZ8</accession>
<dbReference type="GO" id="GO:0005737">
    <property type="term" value="C:cytoplasm"/>
    <property type="evidence" value="ECO:0007669"/>
    <property type="project" value="TreeGrafter"/>
</dbReference>
<dbReference type="InterPro" id="IPR035994">
    <property type="entry name" value="Nucleoside_phosphorylase_sf"/>
</dbReference>
<protein>
    <recommendedName>
        <fullName evidence="3">purine-nucleoside phosphorylase</fullName>
        <ecNumber evidence="3">2.4.2.1</ecNumber>
    </recommendedName>
    <alternativeName>
        <fullName evidence="6">Inosine-guanosine phosphorylase</fullName>
    </alternativeName>
</protein>
<organism evidence="8 9">
    <name type="scientific">Candidatus Kapaibacterium thiocyanatum</name>
    <dbReference type="NCBI Taxonomy" id="1895771"/>
    <lineage>
        <taxon>Bacteria</taxon>
        <taxon>Pseudomonadati</taxon>
        <taxon>Candidatus Kapaibacteriota</taxon>
        <taxon>Candidatus Kapaibacteriia</taxon>
        <taxon>Candidatus Kapaibacteriales</taxon>
        <taxon>Candidatus Kapaibacteriaceae</taxon>
        <taxon>Candidatus Kapaibacterium</taxon>
    </lineage>
</organism>
<evidence type="ECO:0000256" key="4">
    <source>
        <dbReference type="ARBA" id="ARBA00022676"/>
    </source>
</evidence>
<dbReference type="UniPathway" id="UPA00606"/>
<name>A0A1M3KXZ8_9BACT</name>
<dbReference type="STRING" id="1895771.BGO89_12465"/>